<proteinExistence type="predicted"/>
<reference evidence="1" key="1">
    <citation type="submission" date="2020-02" db="EMBL/GenBank/DDBJ databases">
        <authorList>
            <person name="Meier V. D."/>
        </authorList>
    </citation>
    <scope>NUCLEOTIDE SEQUENCE</scope>
    <source>
        <strain evidence="1">AVDCRST_MAG87</strain>
    </source>
</reference>
<accession>A0A6J4UJI8</accession>
<evidence type="ECO:0000313" key="1">
    <source>
        <dbReference type="EMBL" id="CAA9549188.1"/>
    </source>
</evidence>
<sequence>MFPPAAFPAIRVENGCWQRDSMCHIANVTRALREKESGGGPPCMFGEVDRGGVRAGLADP</sequence>
<dbReference type="EMBL" id="CADCWJ010000173">
    <property type="protein sequence ID" value="CAA9549188.1"/>
    <property type="molecule type" value="Genomic_DNA"/>
</dbReference>
<dbReference type="AlphaFoldDB" id="A0A6J4UJI8"/>
<protein>
    <submittedName>
        <fullName evidence="1">Uncharacterized protein</fullName>
    </submittedName>
</protein>
<organism evidence="1">
    <name type="scientific">uncultured Thermomicrobiales bacterium</name>
    <dbReference type="NCBI Taxonomy" id="1645740"/>
    <lineage>
        <taxon>Bacteria</taxon>
        <taxon>Pseudomonadati</taxon>
        <taxon>Thermomicrobiota</taxon>
        <taxon>Thermomicrobia</taxon>
        <taxon>Thermomicrobiales</taxon>
        <taxon>environmental samples</taxon>
    </lineage>
</organism>
<gene>
    <name evidence="1" type="ORF">AVDCRST_MAG87-724</name>
</gene>
<name>A0A6J4UJI8_9BACT</name>